<dbReference type="InterPro" id="IPR014284">
    <property type="entry name" value="RNA_pol_sigma-70_dom"/>
</dbReference>
<dbReference type="Gene3D" id="1.10.1740.10">
    <property type="match status" value="1"/>
</dbReference>
<keyword evidence="1" id="KW-0805">Transcription regulation</keyword>
<keyword evidence="2" id="KW-0731">Sigma factor</keyword>
<dbReference type="InterPro" id="IPR000943">
    <property type="entry name" value="RNA_pol_sigma70"/>
</dbReference>
<dbReference type="Pfam" id="PF04539">
    <property type="entry name" value="Sigma70_r3"/>
    <property type="match status" value="1"/>
</dbReference>
<dbReference type="GO" id="GO:0003899">
    <property type="term" value="F:DNA-directed RNA polymerase activity"/>
    <property type="evidence" value="ECO:0007669"/>
    <property type="project" value="InterPro"/>
</dbReference>
<dbReference type="InterPro" id="IPR013324">
    <property type="entry name" value="RNA_pol_sigma_r3/r4-like"/>
</dbReference>
<dbReference type="InterPro" id="IPR007624">
    <property type="entry name" value="RNA_pol_sigma70_r3"/>
</dbReference>
<dbReference type="PIRSF" id="PIRSF000770">
    <property type="entry name" value="RNA_pol_sigma-SigE/K"/>
    <property type="match status" value="1"/>
</dbReference>
<dbReference type="Pfam" id="PF04542">
    <property type="entry name" value="Sigma70_r2"/>
    <property type="match status" value="1"/>
</dbReference>
<dbReference type="InterPro" id="IPR007630">
    <property type="entry name" value="RNA_pol_sigma70_r4"/>
</dbReference>
<protein>
    <submittedName>
        <fullName evidence="6">RNA polymerase sigma-D factor</fullName>
    </submittedName>
</protein>
<dbReference type="Proteomes" id="UP000580568">
    <property type="component" value="Unassembled WGS sequence"/>
</dbReference>
<dbReference type="InterPro" id="IPR012845">
    <property type="entry name" value="RNA_pol_sigma_FliA_WhiG"/>
</dbReference>
<comment type="caution">
    <text evidence="6">The sequence shown here is derived from an EMBL/GenBank/DDBJ whole genome shotgun (WGS) entry which is preliminary data.</text>
</comment>
<dbReference type="NCBIfam" id="NF005413">
    <property type="entry name" value="PRK06986.1"/>
    <property type="match status" value="1"/>
</dbReference>
<dbReference type="PANTHER" id="PTHR30385:SF7">
    <property type="entry name" value="RNA POLYMERASE SIGMA FACTOR FLIA"/>
    <property type="match status" value="1"/>
</dbReference>
<evidence type="ECO:0000256" key="2">
    <source>
        <dbReference type="ARBA" id="ARBA00023082"/>
    </source>
</evidence>
<dbReference type="SUPFAM" id="SSF88946">
    <property type="entry name" value="Sigma2 domain of RNA polymerase sigma factors"/>
    <property type="match status" value="1"/>
</dbReference>
<name>A0A6V8SJY5_9CLOT</name>
<evidence type="ECO:0000256" key="3">
    <source>
        <dbReference type="ARBA" id="ARBA00023125"/>
    </source>
</evidence>
<dbReference type="GO" id="GO:0003677">
    <property type="term" value="F:DNA binding"/>
    <property type="evidence" value="ECO:0007669"/>
    <property type="project" value="UniProtKB-KW"/>
</dbReference>
<dbReference type="NCBIfam" id="TIGR02479">
    <property type="entry name" value="FliA_WhiG"/>
    <property type="match status" value="1"/>
</dbReference>
<dbReference type="GO" id="GO:0006352">
    <property type="term" value="P:DNA-templated transcription initiation"/>
    <property type="evidence" value="ECO:0007669"/>
    <property type="project" value="InterPro"/>
</dbReference>
<organism evidence="6 7">
    <name type="scientific">Clostridium fungisolvens</name>
    <dbReference type="NCBI Taxonomy" id="1604897"/>
    <lineage>
        <taxon>Bacteria</taxon>
        <taxon>Bacillati</taxon>
        <taxon>Bacillota</taxon>
        <taxon>Clostridia</taxon>
        <taxon>Eubacteriales</taxon>
        <taxon>Clostridiaceae</taxon>
        <taxon>Clostridium</taxon>
    </lineage>
</organism>
<evidence type="ECO:0000259" key="5">
    <source>
        <dbReference type="PROSITE" id="PS00716"/>
    </source>
</evidence>
<dbReference type="EMBL" id="BLZR01000001">
    <property type="protein sequence ID" value="GFP77076.1"/>
    <property type="molecule type" value="Genomic_DNA"/>
</dbReference>
<sequence length="241" mass="27212">MAVQGALAYRDKIVEKYIPLVKYIASRVILGKSKYVEYDDLVGYGMVGLMDAMNKFDESKGMKFSTYASIRIKGAMIDEIRRNSPISKGAMDKLNRYNEVIDSLQKSLGKEPSNEEIAKALNMSLESVGEIENYINYISIVSLENIIFSDDDDISIMGIIEDKNSPSPEKTLEEKEEVEMLSKALGLLNEKDGIVLSLYYYEGLTLKEIGKVLEVSESRVCQLHSRAIRNLRAAMKKLHYI</sequence>
<dbReference type="PANTHER" id="PTHR30385">
    <property type="entry name" value="SIGMA FACTOR F FLAGELLAR"/>
    <property type="match status" value="1"/>
</dbReference>
<dbReference type="PRINTS" id="PR00046">
    <property type="entry name" value="SIGMA70FCT"/>
</dbReference>
<dbReference type="RefSeq" id="WP_183278465.1">
    <property type="nucleotide sequence ID" value="NZ_BLZR01000001.1"/>
</dbReference>
<keyword evidence="7" id="KW-1185">Reference proteome</keyword>
<accession>A0A6V8SJY5</accession>
<feature type="domain" description="RNA polymerase sigma-70" evidence="5">
    <location>
        <begin position="205"/>
        <end position="231"/>
    </location>
</feature>
<evidence type="ECO:0000313" key="7">
    <source>
        <dbReference type="Proteomes" id="UP000580568"/>
    </source>
</evidence>
<dbReference type="SUPFAM" id="SSF88659">
    <property type="entry name" value="Sigma3 and sigma4 domains of RNA polymerase sigma factors"/>
    <property type="match status" value="2"/>
</dbReference>
<keyword evidence="3" id="KW-0238">DNA-binding</keyword>
<keyword evidence="4" id="KW-0804">Transcription</keyword>
<evidence type="ECO:0000313" key="6">
    <source>
        <dbReference type="EMBL" id="GFP77076.1"/>
    </source>
</evidence>
<dbReference type="NCBIfam" id="TIGR02937">
    <property type="entry name" value="sigma70-ECF"/>
    <property type="match status" value="1"/>
</dbReference>
<gene>
    <name evidence="6" type="ORF">bsdtw1_03190</name>
</gene>
<dbReference type="Gene3D" id="1.20.140.160">
    <property type="match status" value="1"/>
</dbReference>
<dbReference type="AlphaFoldDB" id="A0A6V8SJY5"/>
<evidence type="ECO:0000256" key="4">
    <source>
        <dbReference type="ARBA" id="ARBA00023163"/>
    </source>
</evidence>
<dbReference type="InterPro" id="IPR013325">
    <property type="entry name" value="RNA_pol_sigma_r2"/>
</dbReference>
<dbReference type="InterPro" id="IPR007627">
    <property type="entry name" value="RNA_pol_sigma70_r2"/>
</dbReference>
<evidence type="ECO:0000256" key="1">
    <source>
        <dbReference type="ARBA" id="ARBA00023015"/>
    </source>
</evidence>
<reference evidence="6 7" key="1">
    <citation type="submission" date="2020-07" db="EMBL/GenBank/DDBJ databases">
        <title>A new beta-1,3-glucan-decomposing anaerobic bacterium isolated from anoxic soil subjected to biological soil disinfestation.</title>
        <authorList>
            <person name="Ueki A."/>
            <person name="Tonouchi A."/>
        </authorList>
    </citation>
    <scope>NUCLEOTIDE SEQUENCE [LARGE SCALE GENOMIC DNA]</scope>
    <source>
        <strain evidence="6 7">TW1</strain>
    </source>
</reference>
<proteinExistence type="predicted"/>
<dbReference type="CDD" id="cd06171">
    <property type="entry name" value="Sigma70_r4"/>
    <property type="match status" value="1"/>
</dbReference>
<dbReference type="PROSITE" id="PS00716">
    <property type="entry name" value="SIGMA70_2"/>
    <property type="match status" value="1"/>
</dbReference>
<dbReference type="GO" id="GO:0016987">
    <property type="term" value="F:sigma factor activity"/>
    <property type="evidence" value="ECO:0007669"/>
    <property type="project" value="UniProtKB-KW"/>
</dbReference>
<dbReference type="Pfam" id="PF04545">
    <property type="entry name" value="Sigma70_r4"/>
    <property type="match status" value="1"/>
</dbReference>